<evidence type="ECO:0000313" key="3">
    <source>
        <dbReference type="Proteomes" id="UP000665561"/>
    </source>
</evidence>
<proteinExistence type="predicted"/>
<name>A0ABW9XRL4_9BACL</name>
<dbReference type="RefSeq" id="WP_161744091.1">
    <property type="nucleotide sequence ID" value="NZ_JAAAMV010000011.1"/>
</dbReference>
<dbReference type="GO" id="GO:0050114">
    <property type="term" value="F:myo-inosose-2 dehydratase activity"/>
    <property type="evidence" value="ECO:0007669"/>
    <property type="project" value="UniProtKB-EC"/>
</dbReference>
<dbReference type="PANTHER" id="PTHR12110:SF41">
    <property type="entry name" value="INOSOSE DEHYDRATASE"/>
    <property type="match status" value="1"/>
</dbReference>
<dbReference type="InterPro" id="IPR036237">
    <property type="entry name" value="Xyl_isomerase-like_sf"/>
</dbReference>
<dbReference type="InterPro" id="IPR050312">
    <property type="entry name" value="IolE/XylAMocC-like"/>
</dbReference>
<keyword evidence="2" id="KW-0456">Lyase</keyword>
<organism evidence="2 3">
    <name type="scientific">Paenibacillus glycinis</name>
    <dbReference type="NCBI Taxonomy" id="2697035"/>
    <lineage>
        <taxon>Bacteria</taxon>
        <taxon>Bacillati</taxon>
        <taxon>Bacillota</taxon>
        <taxon>Bacilli</taxon>
        <taxon>Bacillales</taxon>
        <taxon>Paenibacillaceae</taxon>
        <taxon>Paenibacillus</taxon>
    </lineage>
</organism>
<protein>
    <submittedName>
        <fullName evidence="2">Myo-inosose-2 dehydratase</fullName>
        <ecNumber evidence="2">4.2.1.44</ecNumber>
    </submittedName>
</protein>
<evidence type="ECO:0000313" key="2">
    <source>
        <dbReference type="EMBL" id="NBD25283.1"/>
    </source>
</evidence>
<sequence>MRPIAERVRLGISAINWVNEDMHELGDHYTFEDLMRDFTSLGFEGTEMCRKFPQTASGVREALGSHGLQLGSWWRGVRFADPAYREEELAAYRSHAEFLKEAGASHIVTCEVWGAPHADPAFKERVILSDEQWGHLAEGLNAAGEIARELGMKLVYHYHAGTVVEGPQEIERLMALTDPSLVHLLLDTGHAVYGGGDPAVYAKQFKDRIAYVHLKDVRMDVLEQARRENWDFLTRVKQGVFTVPGDGCVDFAAVLGQLDENGYEGWMILEAEQDPSVAEPVGYAAKGKAHLLALFGEGGVPA</sequence>
<reference evidence="2 3" key="1">
    <citation type="submission" date="2020-01" db="EMBL/GenBank/DDBJ databases">
        <title>Paenibacillus soybeanensis sp. nov. isolated from the nodules of soybean (Glycine max(L.) Merr).</title>
        <authorList>
            <person name="Wang H."/>
        </authorList>
    </citation>
    <scope>NUCLEOTIDE SEQUENCE [LARGE SCALE GENOMIC DNA]</scope>
    <source>
        <strain evidence="2 3">T1</strain>
    </source>
</reference>
<dbReference type="EMBL" id="JAAAMV010000011">
    <property type="protein sequence ID" value="NBD25283.1"/>
    <property type="molecule type" value="Genomic_DNA"/>
</dbReference>
<gene>
    <name evidence="2" type="primary">iolE</name>
    <name evidence="2" type="ORF">GT019_15470</name>
</gene>
<dbReference type="EC" id="4.2.1.44" evidence="2"/>
<comment type="caution">
    <text evidence="2">The sequence shown here is derived from an EMBL/GenBank/DDBJ whole genome shotgun (WGS) entry which is preliminary data.</text>
</comment>
<accession>A0ABW9XRL4</accession>
<evidence type="ECO:0000259" key="1">
    <source>
        <dbReference type="Pfam" id="PF01261"/>
    </source>
</evidence>
<keyword evidence="3" id="KW-1185">Reference proteome</keyword>
<dbReference type="InterPro" id="IPR030823">
    <property type="entry name" value="IolE/MocC"/>
</dbReference>
<dbReference type="Pfam" id="PF01261">
    <property type="entry name" value="AP_endonuc_2"/>
    <property type="match status" value="1"/>
</dbReference>
<dbReference type="PANTHER" id="PTHR12110">
    <property type="entry name" value="HYDROXYPYRUVATE ISOMERASE"/>
    <property type="match status" value="1"/>
</dbReference>
<dbReference type="SUPFAM" id="SSF51658">
    <property type="entry name" value="Xylose isomerase-like"/>
    <property type="match status" value="1"/>
</dbReference>
<dbReference type="NCBIfam" id="TIGR04379">
    <property type="entry name" value="myo_inos_iolE"/>
    <property type="match status" value="1"/>
</dbReference>
<feature type="domain" description="Xylose isomerase-like TIM barrel" evidence="1">
    <location>
        <begin position="40"/>
        <end position="288"/>
    </location>
</feature>
<dbReference type="InterPro" id="IPR013022">
    <property type="entry name" value="Xyl_isomerase-like_TIM-brl"/>
</dbReference>
<dbReference type="Proteomes" id="UP000665561">
    <property type="component" value="Unassembled WGS sequence"/>
</dbReference>
<dbReference type="Gene3D" id="3.20.20.150">
    <property type="entry name" value="Divalent-metal-dependent TIM barrel enzymes"/>
    <property type="match status" value="1"/>
</dbReference>